<gene>
    <name evidence="1" type="ORF">HCBG_07393</name>
</gene>
<name>C0NW63_AJECG</name>
<organism evidence="1 2">
    <name type="scientific">Ajellomyces capsulatus (strain G186AR / H82 / ATCC MYA-2454 / RMSCC 2432)</name>
    <name type="common">Darling's disease fungus</name>
    <name type="synonym">Histoplasma capsulatum</name>
    <dbReference type="NCBI Taxonomy" id="447093"/>
    <lineage>
        <taxon>Eukaryota</taxon>
        <taxon>Fungi</taxon>
        <taxon>Dikarya</taxon>
        <taxon>Ascomycota</taxon>
        <taxon>Pezizomycotina</taxon>
        <taxon>Eurotiomycetes</taxon>
        <taxon>Eurotiomycetidae</taxon>
        <taxon>Onygenales</taxon>
        <taxon>Ajellomycetaceae</taxon>
        <taxon>Histoplasma</taxon>
    </lineage>
</organism>
<dbReference type="AlphaFoldDB" id="C0NW63"/>
<dbReference type="Proteomes" id="UP000001631">
    <property type="component" value="Unassembled WGS sequence"/>
</dbReference>
<dbReference type="InParanoid" id="C0NW63"/>
<protein>
    <submittedName>
        <fullName evidence="1">Uncharacterized protein</fullName>
    </submittedName>
</protein>
<accession>C0NW63</accession>
<proteinExistence type="predicted"/>
<dbReference type="RefSeq" id="XP_045284649.1">
    <property type="nucleotide sequence ID" value="XM_045434442.1"/>
</dbReference>
<evidence type="ECO:0000313" key="1">
    <source>
        <dbReference type="EMBL" id="EEH04168.1"/>
    </source>
</evidence>
<reference evidence="1" key="1">
    <citation type="submission" date="2009-02" db="EMBL/GenBank/DDBJ databases">
        <title>The Genome Sequence of Ajellomyces capsulatus strain G186AR.</title>
        <authorList>
            <consortium name="The Broad Institute Genome Sequencing Platform"/>
            <person name="Champion M."/>
            <person name="Cuomo C."/>
            <person name="Ma L.-J."/>
            <person name="Henn M.R."/>
            <person name="Sil A."/>
            <person name="Goldman B."/>
            <person name="Young S.K."/>
            <person name="Kodira C.D."/>
            <person name="Zeng Q."/>
            <person name="Koehrsen M."/>
            <person name="Alvarado L."/>
            <person name="Berlin A."/>
            <person name="Borenstein D."/>
            <person name="Chen Z."/>
            <person name="Engels R."/>
            <person name="Freedman E."/>
            <person name="Gellesch M."/>
            <person name="Goldberg J."/>
            <person name="Griggs A."/>
            <person name="Gujja S."/>
            <person name="Heiman D."/>
            <person name="Hepburn T."/>
            <person name="Howarth C."/>
            <person name="Jen D."/>
            <person name="Larson L."/>
            <person name="Lewis B."/>
            <person name="Mehta T."/>
            <person name="Park D."/>
            <person name="Pearson M."/>
            <person name="Roberts A."/>
            <person name="Saif S."/>
            <person name="Shea T."/>
            <person name="Shenoy N."/>
            <person name="Sisk P."/>
            <person name="Stolte C."/>
            <person name="Sykes S."/>
            <person name="Walk T."/>
            <person name="White J."/>
            <person name="Yandava C."/>
            <person name="Klein B."/>
            <person name="McEwen J.G."/>
            <person name="Puccia R."/>
            <person name="Goldman G.H."/>
            <person name="Felipe M.S."/>
            <person name="Nino-Vega G."/>
            <person name="San-Blas G."/>
            <person name="Taylor J."/>
            <person name="Mendoza L."/>
            <person name="Galagan J."/>
            <person name="Nusbaum C."/>
            <person name="Birren B."/>
        </authorList>
    </citation>
    <scope>NUCLEOTIDE SEQUENCE</scope>
    <source>
        <strain evidence="1">G186AR</strain>
    </source>
</reference>
<dbReference type="EMBL" id="GG663374">
    <property type="protein sequence ID" value="EEH04168.1"/>
    <property type="molecule type" value="Genomic_DNA"/>
</dbReference>
<dbReference type="GeneID" id="69040409"/>
<dbReference type="HOGENOM" id="CLU_2305226_0_0_1"/>
<evidence type="ECO:0000313" key="2">
    <source>
        <dbReference type="Proteomes" id="UP000001631"/>
    </source>
</evidence>
<sequence>MNHQQSPKEQFGIAKRGLSSVRRILAAIRLFLLRTYYSVHTSRMGLSGLPSALDILPYEKKHHLRALRKWLAVLQSGPGRRSGGTPSLRISWWRTLRKSV</sequence>
<keyword evidence="2" id="KW-1185">Reference proteome</keyword>